<accession>A0A2S7EQQ2</accession>
<dbReference type="InterPro" id="IPR006311">
    <property type="entry name" value="TAT_signal"/>
</dbReference>
<dbReference type="InterPro" id="IPR032710">
    <property type="entry name" value="NTF2-like_dom_sf"/>
</dbReference>
<dbReference type="InterPro" id="IPR037401">
    <property type="entry name" value="SnoaL-like"/>
</dbReference>
<dbReference type="Gene3D" id="3.10.450.50">
    <property type="match status" value="1"/>
</dbReference>
<name>A0A2S7EQQ2_9XANT</name>
<sequence>MNQQTVRVRARRWRMLRACSAALGLVALLSAAPLAYADSDAATAHAWQVVQRYLAAWNAHDVAAANRVLAPSVTYFNTSVGMESQGPDVIAGLQDRLLRLMPDLRWQIVGEPVITDDGVAFEWEVTGNARLLAETAHPSLTRPVRLRGASFARVEHGRIVYLADYYNGLSMQKQLAP</sequence>
<evidence type="ECO:0000256" key="1">
    <source>
        <dbReference type="SAM" id="SignalP"/>
    </source>
</evidence>
<gene>
    <name evidence="3" type="ORF">XhyaCFBP1156_18830</name>
</gene>
<evidence type="ECO:0000313" key="4">
    <source>
        <dbReference type="Proteomes" id="UP000238261"/>
    </source>
</evidence>
<keyword evidence="4" id="KW-1185">Reference proteome</keyword>
<dbReference type="Proteomes" id="UP000238261">
    <property type="component" value="Unassembled WGS sequence"/>
</dbReference>
<dbReference type="SUPFAM" id="SSF54427">
    <property type="entry name" value="NTF2-like"/>
    <property type="match status" value="1"/>
</dbReference>
<dbReference type="EMBL" id="MDEG01000028">
    <property type="protein sequence ID" value="PPU95420.1"/>
    <property type="molecule type" value="Genomic_DNA"/>
</dbReference>
<dbReference type="PROSITE" id="PS51318">
    <property type="entry name" value="TAT"/>
    <property type="match status" value="1"/>
</dbReference>
<dbReference type="AlphaFoldDB" id="A0A2S7EQQ2"/>
<proteinExistence type="predicted"/>
<reference evidence="4" key="1">
    <citation type="submission" date="2016-08" db="EMBL/GenBank/DDBJ databases">
        <authorList>
            <person name="Merda D."/>
            <person name="Briand M."/>
            <person name="Taghouti G."/>
            <person name="Carrere S."/>
            <person name="Gouzy J."/>
            <person name="Portier P."/>
            <person name="Jacques M.-A."/>
            <person name="Fischer-Le Saux M."/>
        </authorList>
    </citation>
    <scope>NUCLEOTIDE SEQUENCE [LARGE SCALE GENOMIC DNA]</scope>
    <source>
        <strain evidence="4">CFBP1156</strain>
    </source>
</reference>
<protein>
    <recommendedName>
        <fullName evidence="2">SnoaL-like domain-containing protein</fullName>
    </recommendedName>
</protein>
<dbReference type="Pfam" id="PF12680">
    <property type="entry name" value="SnoaL_2"/>
    <property type="match status" value="1"/>
</dbReference>
<evidence type="ECO:0000259" key="2">
    <source>
        <dbReference type="Pfam" id="PF12680"/>
    </source>
</evidence>
<feature type="domain" description="SnoaL-like" evidence="2">
    <location>
        <begin position="50"/>
        <end position="161"/>
    </location>
</feature>
<comment type="caution">
    <text evidence="3">The sequence shown here is derived from an EMBL/GenBank/DDBJ whole genome shotgun (WGS) entry which is preliminary data.</text>
</comment>
<evidence type="ECO:0000313" key="3">
    <source>
        <dbReference type="EMBL" id="PPU95420.1"/>
    </source>
</evidence>
<keyword evidence="1" id="KW-0732">Signal</keyword>
<dbReference type="RefSeq" id="WP_104558948.1">
    <property type="nucleotide sequence ID" value="NZ_CP043476.1"/>
</dbReference>
<feature type="signal peptide" evidence="1">
    <location>
        <begin position="1"/>
        <end position="37"/>
    </location>
</feature>
<organism evidence="3 4">
    <name type="scientific">Xanthomonas hyacinthi</name>
    <dbReference type="NCBI Taxonomy" id="56455"/>
    <lineage>
        <taxon>Bacteria</taxon>
        <taxon>Pseudomonadati</taxon>
        <taxon>Pseudomonadota</taxon>
        <taxon>Gammaproteobacteria</taxon>
        <taxon>Lysobacterales</taxon>
        <taxon>Lysobacteraceae</taxon>
        <taxon>Xanthomonas</taxon>
    </lineage>
</organism>
<feature type="chain" id="PRO_5015764360" description="SnoaL-like domain-containing protein" evidence="1">
    <location>
        <begin position="38"/>
        <end position="177"/>
    </location>
</feature>
<dbReference type="OrthoDB" id="7595152at2"/>